<protein>
    <submittedName>
        <fullName evidence="2">Uncharacterized protein</fullName>
    </submittedName>
</protein>
<dbReference type="RefSeq" id="WP_251873077.1">
    <property type="nucleotide sequence ID" value="NZ_CP098755.1"/>
</dbReference>
<organism evidence="2 3">
    <name type="scientific">Brevibacillus ruminantium</name>
    <dbReference type="NCBI Taxonomy" id="2950604"/>
    <lineage>
        <taxon>Bacteria</taxon>
        <taxon>Bacillati</taxon>
        <taxon>Bacillota</taxon>
        <taxon>Bacilli</taxon>
        <taxon>Bacillales</taxon>
        <taxon>Paenibacillaceae</taxon>
        <taxon>Brevibacillus</taxon>
    </lineage>
</organism>
<gene>
    <name evidence="2" type="ORF">NDK47_01145</name>
</gene>
<dbReference type="EMBL" id="CP098755">
    <property type="protein sequence ID" value="USG65993.1"/>
    <property type="molecule type" value="Genomic_DNA"/>
</dbReference>
<evidence type="ECO:0000313" key="2">
    <source>
        <dbReference type="EMBL" id="USG65993.1"/>
    </source>
</evidence>
<reference evidence="2" key="1">
    <citation type="submission" date="2022-06" db="EMBL/GenBank/DDBJ databases">
        <title>Genome sequencing of Brevibacillus sp. BB3-R1.</title>
        <authorList>
            <person name="Heo J."/>
            <person name="Lee D."/>
            <person name="Won M."/>
            <person name="Han B.-H."/>
            <person name="Hong S.-B."/>
            <person name="Kwon S.-W."/>
        </authorList>
    </citation>
    <scope>NUCLEOTIDE SEQUENCE</scope>
    <source>
        <strain evidence="2">BB3-R1</strain>
    </source>
</reference>
<keyword evidence="3" id="KW-1185">Reference proteome</keyword>
<dbReference type="Proteomes" id="UP001056500">
    <property type="component" value="Chromosome"/>
</dbReference>
<feature type="compositionally biased region" description="Polar residues" evidence="1">
    <location>
        <begin position="11"/>
        <end position="23"/>
    </location>
</feature>
<feature type="region of interest" description="Disordered" evidence="1">
    <location>
        <begin position="1"/>
        <end position="48"/>
    </location>
</feature>
<sequence>MGIVEEKVFTVDSSADPTSSTLPYTEKVDEHNIEKEDAKHEKQEILSF</sequence>
<feature type="compositionally biased region" description="Basic and acidic residues" evidence="1">
    <location>
        <begin position="26"/>
        <end position="48"/>
    </location>
</feature>
<accession>A0ABY4WIL1</accession>
<proteinExistence type="predicted"/>
<evidence type="ECO:0000256" key="1">
    <source>
        <dbReference type="SAM" id="MobiDB-lite"/>
    </source>
</evidence>
<evidence type="ECO:0000313" key="3">
    <source>
        <dbReference type="Proteomes" id="UP001056500"/>
    </source>
</evidence>
<name>A0ABY4WIL1_9BACL</name>